<dbReference type="GO" id="GO:0033617">
    <property type="term" value="P:mitochondrial respiratory chain complex IV assembly"/>
    <property type="evidence" value="ECO:0007669"/>
    <property type="project" value="TreeGrafter"/>
</dbReference>
<accession>A0A553PMP0</accession>
<comment type="subcellular location">
    <subcellularLocation>
        <location evidence="1">Membrane</location>
        <topology evidence="1">Multi-pass membrane protein</topology>
    </subcellularLocation>
</comment>
<sequence>MSSTEAVQAVNGILVQVLGSYPVTSMAEALAYVHDTTGCSWAGTIVGAAVFLRFGLLLPAQVTSQKVAAKRVLLHKEMDSQLIPELQRATAFLSKERGWSEEMAKKKFNRAQRLMVKEKIIEKNCAASKLFLPFMIQIPIWITLSLAVRFLELSREGTMAFPNLTLADPTFILPLTVGLGFLLNNEINASRHHQDIIPKGFLTIAPNIVRVFSLWMTFVATIVPSAIALYWSASSLAALAVTLIAMSPRFRALVRIPKIPEYPDKPYSNVWINWGNKLRRLRARFQRNKE</sequence>
<feature type="transmembrane region" description="Helical" evidence="5">
    <location>
        <begin position="228"/>
        <end position="246"/>
    </location>
</feature>
<dbReference type="GO" id="GO:0032977">
    <property type="term" value="F:membrane insertase activity"/>
    <property type="evidence" value="ECO:0007669"/>
    <property type="project" value="InterPro"/>
</dbReference>
<evidence type="ECO:0000256" key="2">
    <source>
        <dbReference type="ARBA" id="ARBA00022692"/>
    </source>
</evidence>
<evidence type="ECO:0000256" key="5">
    <source>
        <dbReference type="SAM" id="Phobius"/>
    </source>
</evidence>
<feature type="transmembrane region" description="Helical" evidence="5">
    <location>
        <begin position="201"/>
        <end position="222"/>
    </location>
</feature>
<dbReference type="GO" id="GO:0032979">
    <property type="term" value="P:protein insertion into mitochondrial inner membrane from matrix"/>
    <property type="evidence" value="ECO:0007669"/>
    <property type="project" value="TreeGrafter"/>
</dbReference>
<gene>
    <name evidence="6" type="ORF">TCAL_05000</name>
</gene>
<dbReference type="Proteomes" id="UP000318571">
    <property type="component" value="Chromosome 11"/>
</dbReference>
<dbReference type="AlphaFoldDB" id="A0A553PMP0"/>
<keyword evidence="4 5" id="KW-0472">Membrane</keyword>
<dbReference type="PANTHER" id="PTHR12428:SF65">
    <property type="entry name" value="CYTOCHROME C OXIDASE ASSEMBLY PROTEIN COX18, MITOCHONDRIAL"/>
    <property type="match status" value="1"/>
</dbReference>
<evidence type="ECO:0000313" key="6">
    <source>
        <dbReference type="EMBL" id="TRY78944.1"/>
    </source>
</evidence>
<evidence type="ECO:0000256" key="1">
    <source>
        <dbReference type="ARBA" id="ARBA00004141"/>
    </source>
</evidence>
<dbReference type="OMA" id="WQRKRIV"/>
<reference evidence="6 7" key="1">
    <citation type="journal article" date="2018" name="Nat. Ecol. Evol.">
        <title>Genomic signatures of mitonuclear coevolution across populations of Tigriopus californicus.</title>
        <authorList>
            <person name="Barreto F.S."/>
            <person name="Watson E.T."/>
            <person name="Lima T.G."/>
            <person name="Willett C.S."/>
            <person name="Edmands S."/>
            <person name="Li W."/>
            <person name="Burton R.S."/>
        </authorList>
    </citation>
    <scope>NUCLEOTIDE SEQUENCE [LARGE SCALE GENOMIC DNA]</scope>
    <source>
        <strain evidence="6 7">San Diego</strain>
    </source>
</reference>
<dbReference type="STRING" id="6832.A0A553PMP0"/>
<proteinExistence type="predicted"/>
<organism evidence="6 7">
    <name type="scientific">Tigriopus californicus</name>
    <name type="common">Marine copepod</name>
    <dbReference type="NCBI Taxonomy" id="6832"/>
    <lineage>
        <taxon>Eukaryota</taxon>
        <taxon>Metazoa</taxon>
        <taxon>Ecdysozoa</taxon>
        <taxon>Arthropoda</taxon>
        <taxon>Crustacea</taxon>
        <taxon>Multicrustacea</taxon>
        <taxon>Hexanauplia</taxon>
        <taxon>Copepoda</taxon>
        <taxon>Harpacticoida</taxon>
        <taxon>Harpacticidae</taxon>
        <taxon>Tigriopus</taxon>
    </lineage>
</organism>
<protein>
    <submittedName>
        <fullName evidence="6">Uncharacterized protein</fullName>
    </submittedName>
</protein>
<feature type="transmembrane region" description="Helical" evidence="5">
    <location>
        <begin position="171"/>
        <end position="189"/>
    </location>
</feature>
<keyword evidence="3 5" id="KW-1133">Transmembrane helix</keyword>
<keyword evidence="7" id="KW-1185">Reference proteome</keyword>
<dbReference type="EMBL" id="VCGU01000003">
    <property type="protein sequence ID" value="TRY78944.1"/>
    <property type="molecule type" value="Genomic_DNA"/>
</dbReference>
<keyword evidence="2 5" id="KW-0812">Transmembrane</keyword>
<feature type="transmembrane region" description="Helical" evidence="5">
    <location>
        <begin position="130"/>
        <end position="151"/>
    </location>
</feature>
<name>A0A553PMP0_TIGCA</name>
<evidence type="ECO:0000256" key="4">
    <source>
        <dbReference type="ARBA" id="ARBA00023136"/>
    </source>
</evidence>
<comment type="caution">
    <text evidence="6">The sequence shown here is derived from an EMBL/GenBank/DDBJ whole genome shotgun (WGS) entry which is preliminary data.</text>
</comment>
<evidence type="ECO:0000313" key="7">
    <source>
        <dbReference type="Proteomes" id="UP000318571"/>
    </source>
</evidence>
<dbReference type="InterPro" id="IPR001708">
    <property type="entry name" value="YidC/ALB3/OXA1/COX18"/>
</dbReference>
<dbReference type="PANTHER" id="PTHR12428">
    <property type="entry name" value="OXA1"/>
    <property type="match status" value="1"/>
</dbReference>
<evidence type="ECO:0000256" key="3">
    <source>
        <dbReference type="ARBA" id="ARBA00022989"/>
    </source>
</evidence>
<dbReference type="GO" id="GO:0005743">
    <property type="term" value="C:mitochondrial inner membrane"/>
    <property type="evidence" value="ECO:0007669"/>
    <property type="project" value="TreeGrafter"/>
</dbReference>